<sequence>MSSDKLKSDSKSLAYQVQWIDQAKRQQDFSKGWRFLLANLELAQKPSFDDSDWEQISLPHDFSITQPYTVNGEAESAYKLGGVAWYRKYFALDPSLLGHRIWIHFDGAYMEAEVYINGQLLGRHCNGYQSFTYDLSHMINFGQENLLAVRLENKVPSSRWYSGSGLYRDVSISVLPEIHVERDQVRLNLSQINHRLDIDFGLSQIVEASEYQVGISLLELAPDFQPAACIYQMAPKDLPSLQESEAYKVRVDAGTFKLWSPDSPHLYQLEIDLYHKRKLSDKLSLETGFRYYHFDHQHGLSLNGLPFKLQGVCLHHDQGSLGASAFEDAIIRQLSLLKDMGANTIRVAHNPSARKLKKWANRLGLFLIEEAFDTWTYPKNGNQHDFSSFFHQPLGGQNARFLKRALSAKISWAQYSIESMILSGIHNPSVLMWSIGNELMEGFSADVSHYPMLGRQICDWILALDRTRPITFGDNKLKDSSFLWFKEIAEIAEYVTCLSEVEGLVGLNYAKGSDYDQLHQDYPEWILYGSETSSAINSRGCYQTSNQNCELTSYDQSTVDWGSLSSESWYDVITRDFVAGECVWTGFDYLGEPTPWNKIDSGTATKWPSPKHSYFGIMDTAGFAKDRYYFYQSQWSKKKNTLHLLPTWQKGGIELDEDGLVEVVVYSNAASVALVFESPEGQKVNYGLKSFTQYRTPTGHSYQLYEGEDASEIPHENLYLKWWIPYRKGTLRALAYDETGKVISQTSGRKQVQNYGKVASLHWELFESPLGSPRNLLFVELSLVDAKGELVANSHSLVHIQVKGQGKLLTLDNGNPCDHRSYDQASRKAYRGKLLLIIASAGQAGSLEITAKVLGLATATYKLELSERAENVRLLTYKMRKYQFSIAEKNQSSSQLLQIPGLPMAVFCYKTSLSIPLLMDSPTQNLMEGQDVFLPGWIQARTADGSLISKALPVSWNVANPIFSKAEIIKGKTTFLDKMLECQAFLQPIKKSLRIHQDISLVAQKHVMAPSDDKVVFTFKYDTIQAIGVISVEYLNLPLKEVTISLSYRSHVVGPVKNRTVFLNQVNSKEQVHFFDETLDVLQLEVKLEAKTKQKILPKNFKIGLWNLIEEG</sequence>
<dbReference type="PRINTS" id="PR00132">
    <property type="entry name" value="GLHYDRLASE2"/>
</dbReference>
<dbReference type="InterPro" id="IPR051913">
    <property type="entry name" value="GH2_Domain-Containing"/>
</dbReference>
<evidence type="ECO:0000256" key="2">
    <source>
        <dbReference type="ARBA" id="ARBA00022801"/>
    </source>
</evidence>
<dbReference type="GO" id="GO:0005975">
    <property type="term" value="P:carbohydrate metabolic process"/>
    <property type="evidence" value="ECO:0007669"/>
    <property type="project" value="InterPro"/>
</dbReference>
<evidence type="ECO:0000259" key="7">
    <source>
        <dbReference type="Pfam" id="PF16355"/>
    </source>
</evidence>
<dbReference type="Pfam" id="PF02836">
    <property type="entry name" value="Glyco_hydro_2_C"/>
    <property type="match status" value="1"/>
</dbReference>
<dbReference type="GO" id="GO:0004553">
    <property type="term" value="F:hydrolase activity, hydrolyzing O-glycosyl compounds"/>
    <property type="evidence" value="ECO:0007669"/>
    <property type="project" value="InterPro"/>
</dbReference>
<comment type="similarity">
    <text evidence="1">Belongs to the glycosyl hydrolase 2 family.</text>
</comment>
<keyword evidence="2 9" id="KW-0378">Hydrolase</keyword>
<dbReference type="InterPro" id="IPR006101">
    <property type="entry name" value="Glyco_hydro_2"/>
</dbReference>
<feature type="domain" description="Glycoside hydrolase family 2 immunoglobulin-like beta-sandwich" evidence="4">
    <location>
        <begin position="248"/>
        <end position="290"/>
    </location>
</feature>
<evidence type="ECO:0000256" key="1">
    <source>
        <dbReference type="ARBA" id="ARBA00007401"/>
    </source>
</evidence>
<evidence type="ECO:0000259" key="4">
    <source>
        <dbReference type="Pfam" id="PF00703"/>
    </source>
</evidence>
<dbReference type="InterPro" id="IPR006104">
    <property type="entry name" value="Glyco_hydro_2_N"/>
</dbReference>
<dbReference type="InterPro" id="IPR032311">
    <property type="entry name" value="DUF4982"/>
</dbReference>
<evidence type="ECO:0000259" key="5">
    <source>
        <dbReference type="Pfam" id="PF02836"/>
    </source>
</evidence>
<dbReference type="InterPro" id="IPR013783">
    <property type="entry name" value="Ig-like_fold"/>
</dbReference>
<dbReference type="STRING" id="1608583.BN1356_02000"/>
<dbReference type="SUPFAM" id="SSF49303">
    <property type="entry name" value="beta-Galactosidase/glucuronidase domain"/>
    <property type="match status" value="1"/>
</dbReference>
<dbReference type="Gene3D" id="2.60.120.260">
    <property type="entry name" value="Galactose-binding domain-like"/>
    <property type="match status" value="1"/>
</dbReference>
<feature type="domain" description="Glycoside hydrolase family 2" evidence="8">
    <location>
        <begin position="775"/>
        <end position="861"/>
    </location>
</feature>
<dbReference type="PANTHER" id="PTHR42732">
    <property type="entry name" value="BETA-GALACTOSIDASE"/>
    <property type="match status" value="1"/>
</dbReference>
<dbReference type="Gene3D" id="2.60.40.10">
    <property type="entry name" value="Immunoglobulins"/>
    <property type="match status" value="3"/>
</dbReference>
<dbReference type="InterPro" id="IPR040605">
    <property type="entry name" value="Glyco_hydro2_dom5"/>
</dbReference>
<name>A0A0E4CTF4_9STRE</name>
<dbReference type="Pfam" id="PF18565">
    <property type="entry name" value="Glyco_hydro2_C5"/>
    <property type="match status" value="1"/>
</dbReference>
<feature type="domain" description="Glycosyl hydrolases family 2 sugar binding" evidence="6">
    <location>
        <begin position="59"/>
        <end position="175"/>
    </location>
</feature>
<keyword evidence="10" id="KW-1185">Reference proteome</keyword>
<dbReference type="SUPFAM" id="SSF49785">
    <property type="entry name" value="Galactose-binding domain-like"/>
    <property type="match status" value="1"/>
</dbReference>
<accession>A0A0E4CTF4</accession>
<feature type="domain" description="DUF4982" evidence="7">
    <location>
        <begin position="660"/>
        <end position="743"/>
    </location>
</feature>
<evidence type="ECO:0000259" key="8">
    <source>
        <dbReference type="Pfam" id="PF18565"/>
    </source>
</evidence>
<dbReference type="Gene3D" id="3.20.20.80">
    <property type="entry name" value="Glycosidases"/>
    <property type="match status" value="1"/>
</dbReference>
<keyword evidence="3" id="KW-0326">Glycosidase</keyword>
<dbReference type="OrthoDB" id="9762066at2"/>
<dbReference type="Pfam" id="PF00703">
    <property type="entry name" value="Glyco_hydro_2"/>
    <property type="match status" value="1"/>
</dbReference>
<gene>
    <name evidence="9" type="ORF">BN1356_02000</name>
</gene>
<evidence type="ECO:0000256" key="3">
    <source>
        <dbReference type="ARBA" id="ARBA00023295"/>
    </source>
</evidence>
<dbReference type="PANTHER" id="PTHR42732:SF1">
    <property type="entry name" value="BETA-MANNOSIDASE"/>
    <property type="match status" value="1"/>
</dbReference>
<evidence type="ECO:0000259" key="6">
    <source>
        <dbReference type="Pfam" id="PF02837"/>
    </source>
</evidence>
<dbReference type="Proteomes" id="UP000198604">
    <property type="component" value="Unassembled WGS sequence"/>
</dbReference>
<dbReference type="InterPro" id="IPR017853">
    <property type="entry name" value="GH"/>
</dbReference>
<proteinExistence type="inferred from homology"/>
<dbReference type="RefSeq" id="WP_093651186.1">
    <property type="nucleotide sequence ID" value="NZ_CTEN01000004.1"/>
</dbReference>
<dbReference type="AlphaFoldDB" id="A0A0E4CTF4"/>
<dbReference type="Pfam" id="PF02837">
    <property type="entry name" value="Glyco_hydro_2_N"/>
    <property type="match status" value="1"/>
</dbReference>
<protein>
    <submittedName>
        <fullName evidence="9">Glycosyl hydrolase family 2 protein</fullName>
    </submittedName>
</protein>
<dbReference type="InterPro" id="IPR006102">
    <property type="entry name" value="Ig-like_GH2"/>
</dbReference>
<dbReference type="InterPro" id="IPR008979">
    <property type="entry name" value="Galactose-bd-like_sf"/>
</dbReference>
<dbReference type="SUPFAM" id="SSF51445">
    <property type="entry name" value="(Trans)glycosidases"/>
    <property type="match status" value="1"/>
</dbReference>
<dbReference type="EMBL" id="CTEN01000004">
    <property type="protein sequence ID" value="CQR25658.1"/>
    <property type="molecule type" value="Genomic_DNA"/>
</dbReference>
<feature type="domain" description="Glycoside hydrolase family 2 catalytic" evidence="5">
    <location>
        <begin position="300"/>
        <end position="605"/>
    </location>
</feature>
<dbReference type="Pfam" id="PF16355">
    <property type="entry name" value="DUF4982"/>
    <property type="match status" value="1"/>
</dbReference>
<dbReference type="InterPro" id="IPR006103">
    <property type="entry name" value="Glyco_hydro_2_cat"/>
</dbReference>
<reference evidence="10" key="1">
    <citation type="submission" date="2015-03" db="EMBL/GenBank/DDBJ databases">
        <authorList>
            <person name="Urmite Genomes"/>
        </authorList>
    </citation>
    <scope>NUCLEOTIDE SEQUENCE [LARGE SCALE GENOMIC DNA]</scope>
    <source>
        <strain evidence="10">FF10</strain>
    </source>
</reference>
<dbReference type="InterPro" id="IPR036156">
    <property type="entry name" value="Beta-gal/glucu_dom_sf"/>
</dbReference>
<organism evidence="9 10">
    <name type="scientific">Streptococcus varani</name>
    <dbReference type="NCBI Taxonomy" id="1608583"/>
    <lineage>
        <taxon>Bacteria</taxon>
        <taxon>Bacillati</taxon>
        <taxon>Bacillota</taxon>
        <taxon>Bacilli</taxon>
        <taxon>Lactobacillales</taxon>
        <taxon>Streptococcaceae</taxon>
        <taxon>Streptococcus</taxon>
    </lineage>
</organism>
<evidence type="ECO:0000313" key="9">
    <source>
        <dbReference type="EMBL" id="CQR25658.1"/>
    </source>
</evidence>
<evidence type="ECO:0000313" key="10">
    <source>
        <dbReference type="Proteomes" id="UP000198604"/>
    </source>
</evidence>